<keyword evidence="3" id="KW-0378">Hydrolase</keyword>
<dbReference type="GO" id="GO:0046872">
    <property type="term" value="F:metal ion binding"/>
    <property type="evidence" value="ECO:0007669"/>
    <property type="project" value="UniProtKB-KW"/>
</dbReference>
<evidence type="ECO:0000256" key="4">
    <source>
        <dbReference type="ARBA" id="ARBA00022833"/>
    </source>
</evidence>
<dbReference type="InterPro" id="IPR036866">
    <property type="entry name" value="RibonucZ/Hydroxyglut_hydro"/>
</dbReference>
<dbReference type="SMART" id="SM00849">
    <property type="entry name" value="Lactamase_B"/>
    <property type="match status" value="1"/>
</dbReference>
<keyword evidence="7" id="KW-1185">Reference proteome</keyword>
<dbReference type="InterPro" id="IPR001279">
    <property type="entry name" value="Metallo-B-lactamas"/>
</dbReference>
<keyword evidence="4" id="KW-0862">Zinc</keyword>
<dbReference type="Pfam" id="PF00753">
    <property type="entry name" value="Lactamase_B"/>
    <property type="match status" value="1"/>
</dbReference>
<keyword evidence="2" id="KW-0479">Metal-binding</keyword>
<evidence type="ECO:0000313" key="7">
    <source>
        <dbReference type="Proteomes" id="UP000606172"/>
    </source>
</evidence>
<accession>A0A919VBQ2</accession>
<comment type="caution">
    <text evidence="6">The sequence shown here is derived from an EMBL/GenBank/DDBJ whole genome shotgun (WGS) entry which is preliminary data.</text>
</comment>
<evidence type="ECO:0000256" key="3">
    <source>
        <dbReference type="ARBA" id="ARBA00022801"/>
    </source>
</evidence>
<dbReference type="AlphaFoldDB" id="A0A919VBQ2"/>
<comment type="similarity">
    <text evidence="1">Belongs to the metallo-beta-lactamase superfamily.</text>
</comment>
<evidence type="ECO:0000313" key="6">
    <source>
        <dbReference type="EMBL" id="GII96767.1"/>
    </source>
</evidence>
<dbReference type="InterPro" id="IPR051013">
    <property type="entry name" value="MBL_superfamily_lactonases"/>
</dbReference>
<reference evidence="6" key="1">
    <citation type="submission" date="2021-01" db="EMBL/GenBank/DDBJ databases">
        <title>Whole genome shotgun sequence of Sinosporangium siamense NBRC 109515.</title>
        <authorList>
            <person name="Komaki H."/>
            <person name="Tamura T."/>
        </authorList>
    </citation>
    <scope>NUCLEOTIDE SEQUENCE</scope>
    <source>
        <strain evidence="6">NBRC 109515</strain>
    </source>
</reference>
<protein>
    <submittedName>
        <fullName evidence="6">MBL fold metallo-hydrolase</fullName>
    </submittedName>
</protein>
<dbReference type="SUPFAM" id="SSF56281">
    <property type="entry name" value="Metallo-hydrolase/oxidoreductase"/>
    <property type="match status" value="1"/>
</dbReference>
<feature type="domain" description="Metallo-beta-lactamase" evidence="5">
    <location>
        <begin position="10"/>
        <end position="238"/>
    </location>
</feature>
<dbReference type="PANTHER" id="PTHR42978">
    <property type="entry name" value="QUORUM-QUENCHING LACTONASE YTNP-RELATED-RELATED"/>
    <property type="match status" value="1"/>
</dbReference>
<dbReference type="Proteomes" id="UP000606172">
    <property type="component" value="Unassembled WGS sequence"/>
</dbReference>
<name>A0A919VBQ2_9ACTN</name>
<sequence length="247" mass="27394">MRIVGTPTMVCHCLLVETPSAGLVLVDTGFGAGEAAKRRLDPLVRQMLRPALTFEEAASHQVRALGHDPRDVRHIVLTHLDFDHAGGLPDFPWATVHVHAAELQAATRPSTAAEARRYRASQWAHGPAWATYEDTGEAWLGLPAVRPIDGLDDLALIPLPGHSRGHTAVAVPVEGRWLVHAGDSYFHRGALDLPPRVPMRLRAFERVVAQDHRLRLANLDRLRRVASRTDLVEVFCAHDPGEFDRYR</sequence>
<dbReference type="Gene3D" id="3.60.15.10">
    <property type="entry name" value="Ribonuclease Z/Hydroxyacylglutathione hydrolase-like"/>
    <property type="match status" value="1"/>
</dbReference>
<dbReference type="PANTHER" id="PTHR42978:SF3">
    <property type="entry name" value="BLR3078 PROTEIN"/>
    <property type="match status" value="1"/>
</dbReference>
<dbReference type="GO" id="GO:0016787">
    <property type="term" value="F:hydrolase activity"/>
    <property type="evidence" value="ECO:0007669"/>
    <property type="project" value="UniProtKB-KW"/>
</dbReference>
<dbReference type="EMBL" id="BOOW01000049">
    <property type="protein sequence ID" value="GII96767.1"/>
    <property type="molecule type" value="Genomic_DNA"/>
</dbReference>
<evidence type="ECO:0000256" key="1">
    <source>
        <dbReference type="ARBA" id="ARBA00007749"/>
    </source>
</evidence>
<proteinExistence type="inferred from homology"/>
<evidence type="ECO:0000256" key="2">
    <source>
        <dbReference type="ARBA" id="ARBA00022723"/>
    </source>
</evidence>
<dbReference type="CDD" id="cd07742">
    <property type="entry name" value="metallo-hydrolase-like_MBL-fold"/>
    <property type="match status" value="1"/>
</dbReference>
<organism evidence="6 7">
    <name type="scientific">Sinosporangium siamense</name>
    <dbReference type="NCBI Taxonomy" id="1367973"/>
    <lineage>
        <taxon>Bacteria</taxon>
        <taxon>Bacillati</taxon>
        <taxon>Actinomycetota</taxon>
        <taxon>Actinomycetes</taxon>
        <taxon>Streptosporangiales</taxon>
        <taxon>Streptosporangiaceae</taxon>
        <taxon>Sinosporangium</taxon>
    </lineage>
</organism>
<gene>
    <name evidence="6" type="ORF">Ssi02_69980</name>
</gene>
<evidence type="ECO:0000259" key="5">
    <source>
        <dbReference type="SMART" id="SM00849"/>
    </source>
</evidence>